<keyword evidence="2" id="KW-0732">Signal</keyword>
<feature type="transmembrane region" description="Helical" evidence="1">
    <location>
        <begin position="89"/>
        <end position="109"/>
    </location>
</feature>
<proteinExistence type="predicted"/>
<dbReference type="AlphaFoldDB" id="A0A6V8K618"/>
<evidence type="ECO:0000313" key="3">
    <source>
        <dbReference type="EMBL" id="GFJ77436.1"/>
    </source>
</evidence>
<feature type="chain" id="PRO_5028965822" description="TrbC/VIRB2 family protein" evidence="2">
    <location>
        <begin position="27"/>
        <end position="111"/>
    </location>
</feature>
<keyword evidence="4" id="KW-1185">Reference proteome</keyword>
<dbReference type="EMBL" id="BLPF01000001">
    <property type="protein sequence ID" value="GFJ77436.1"/>
    <property type="molecule type" value="Genomic_DNA"/>
</dbReference>
<dbReference type="RefSeq" id="WP_173054840.1">
    <property type="nucleotide sequence ID" value="NZ_BAABGO010000053.1"/>
</dbReference>
<keyword evidence="1" id="KW-0472">Membrane</keyword>
<accession>A0A6V8K618</accession>
<dbReference type="InterPro" id="IPR043993">
    <property type="entry name" value="T4SS_pilin"/>
</dbReference>
<evidence type="ECO:0000256" key="2">
    <source>
        <dbReference type="SAM" id="SignalP"/>
    </source>
</evidence>
<feature type="signal peptide" evidence="2">
    <location>
        <begin position="1"/>
        <end position="26"/>
    </location>
</feature>
<protein>
    <recommendedName>
        <fullName evidence="5">TrbC/VIRB2 family protein</fullName>
    </recommendedName>
</protein>
<sequence length="111" mass="11214">MNRMVRTSARIRATISSAATVPAVLAAPDPAGDPTADLKVVIDNAVGWIAGIAFAIATLFATAGFALYMMAGGDTTQIERAKTAWKAAAVGYAGVILAPVLLGILSGILGN</sequence>
<feature type="transmembrane region" description="Helical" evidence="1">
    <location>
        <begin position="45"/>
        <end position="68"/>
    </location>
</feature>
<organism evidence="3 4">
    <name type="scientific">Phytohabitans houttuyneae</name>
    <dbReference type="NCBI Taxonomy" id="1076126"/>
    <lineage>
        <taxon>Bacteria</taxon>
        <taxon>Bacillati</taxon>
        <taxon>Actinomycetota</taxon>
        <taxon>Actinomycetes</taxon>
        <taxon>Micromonosporales</taxon>
        <taxon>Micromonosporaceae</taxon>
    </lineage>
</organism>
<keyword evidence="1" id="KW-1133">Transmembrane helix</keyword>
<name>A0A6V8K618_9ACTN</name>
<comment type="caution">
    <text evidence="3">The sequence shown here is derived from an EMBL/GenBank/DDBJ whole genome shotgun (WGS) entry which is preliminary data.</text>
</comment>
<keyword evidence="1" id="KW-0812">Transmembrane</keyword>
<dbReference type="Pfam" id="PF18895">
    <property type="entry name" value="T4SS_pilin"/>
    <property type="match status" value="1"/>
</dbReference>
<gene>
    <name evidence="3" type="ORF">Phou_016160</name>
</gene>
<evidence type="ECO:0000256" key="1">
    <source>
        <dbReference type="SAM" id="Phobius"/>
    </source>
</evidence>
<reference evidence="3 4" key="2">
    <citation type="submission" date="2020-03" db="EMBL/GenBank/DDBJ databases">
        <authorList>
            <person name="Ichikawa N."/>
            <person name="Kimura A."/>
            <person name="Kitahashi Y."/>
            <person name="Uohara A."/>
        </authorList>
    </citation>
    <scope>NUCLEOTIDE SEQUENCE [LARGE SCALE GENOMIC DNA]</scope>
    <source>
        <strain evidence="3 4">NBRC 108639</strain>
    </source>
</reference>
<evidence type="ECO:0000313" key="4">
    <source>
        <dbReference type="Proteomes" id="UP000482800"/>
    </source>
</evidence>
<evidence type="ECO:0008006" key="5">
    <source>
        <dbReference type="Google" id="ProtNLM"/>
    </source>
</evidence>
<reference evidence="3 4" key="1">
    <citation type="submission" date="2020-03" db="EMBL/GenBank/DDBJ databases">
        <title>Whole genome shotgun sequence of Phytohabitans houttuyneae NBRC 108639.</title>
        <authorList>
            <person name="Komaki H."/>
            <person name="Tamura T."/>
        </authorList>
    </citation>
    <scope>NUCLEOTIDE SEQUENCE [LARGE SCALE GENOMIC DNA]</scope>
    <source>
        <strain evidence="3 4">NBRC 108639</strain>
    </source>
</reference>
<dbReference type="Proteomes" id="UP000482800">
    <property type="component" value="Unassembled WGS sequence"/>
</dbReference>